<evidence type="ECO:0000256" key="1">
    <source>
        <dbReference type="SAM" id="SignalP"/>
    </source>
</evidence>
<comment type="caution">
    <text evidence="2">The sequence shown here is derived from an EMBL/GenBank/DDBJ whole genome shotgun (WGS) entry which is preliminary data.</text>
</comment>
<dbReference type="Gene3D" id="3.30.1150.10">
    <property type="match status" value="1"/>
</dbReference>
<dbReference type="EMBL" id="JADFFL010000001">
    <property type="protein sequence ID" value="MBE9660527.1"/>
    <property type="molecule type" value="Genomic_DNA"/>
</dbReference>
<dbReference type="Proteomes" id="UP000622475">
    <property type="component" value="Unassembled WGS sequence"/>
</dbReference>
<feature type="signal peptide" evidence="1">
    <location>
        <begin position="1"/>
        <end position="30"/>
    </location>
</feature>
<dbReference type="SUPFAM" id="SSF74653">
    <property type="entry name" value="TolA/TonB C-terminal domain"/>
    <property type="match status" value="1"/>
</dbReference>
<dbReference type="AlphaFoldDB" id="A0A929KTJ4"/>
<keyword evidence="1" id="KW-0732">Signal</keyword>
<proteinExistence type="predicted"/>
<gene>
    <name evidence="2" type="ORF">IRJ16_01400</name>
</gene>
<feature type="chain" id="PRO_5036873578" evidence="1">
    <location>
        <begin position="31"/>
        <end position="157"/>
    </location>
</feature>
<organism evidence="2 3">
    <name type="scientific">Mucilaginibacter myungsuensis</name>
    <dbReference type="NCBI Taxonomy" id="649104"/>
    <lineage>
        <taxon>Bacteria</taxon>
        <taxon>Pseudomonadati</taxon>
        <taxon>Bacteroidota</taxon>
        <taxon>Sphingobacteriia</taxon>
        <taxon>Sphingobacteriales</taxon>
        <taxon>Sphingobacteriaceae</taxon>
        <taxon>Mucilaginibacter</taxon>
    </lineage>
</organism>
<evidence type="ECO:0000313" key="3">
    <source>
        <dbReference type="Proteomes" id="UP000622475"/>
    </source>
</evidence>
<evidence type="ECO:0000313" key="2">
    <source>
        <dbReference type="EMBL" id="MBE9660527.1"/>
    </source>
</evidence>
<keyword evidence="3" id="KW-1185">Reference proteome</keyword>
<dbReference type="RefSeq" id="WP_194109724.1">
    <property type="nucleotide sequence ID" value="NZ_JADFFL010000001.1"/>
</dbReference>
<accession>A0A929KTJ4</accession>
<name>A0A929KTJ4_9SPHI</name>
<reference evidence="2" key="1">
    <citation type="submission" date="2020-10" db="EMBL/GenBank/DDBJ databases">
        <title>Mucilaginibacter mali sp. nov., isolated from rhizosphere soil of apple orchard.</title>
        <authorList>
            <person name="Lee J.-S."/>
            <person name="Kim H.S."/>
            <person name="Kim J.-S."/>
        </authorList>
    </citation>
    <scope>NUCLEOTIDE SEQUENCE</scope>
    <source>
        <strain evidence="2">KCTC 22746</strain>
    </source>
</reference>
<protein>
    <submittedName>
        <fullName evidence="2">Energy transducer TonB</fullName>
    </submittedName>
</protein>
<sequence>MKTLSAIRSNKFKFALITGLCCVASYTASAQDVNSVKPAKEIADPETANRSEASFPGGMSNFYGYLASQIKLDSTCHAGRKVQVAFMVDKKGKVRRAKVDKHVLSEEMNKQLVRIFEGAPQWDPARQNGHDIKSYFVCPIVFMPKRDLMASNQPVKQ</sequence>